<organism evidence="2 3">
    <name type="scientific">Adineta ricciae</name>
    <name type="common">Rotifer</name>
    <dbReference type="NCBI Taxonomy" id="249248"/>
    <lineage>
        <taxon>Eukaryota</taxon>
        <taxon>Metazoa</taxon>
        <taxon>Spiralia</taxon>
        <taxon>Gnathifera</taxon>
        <taxon>Rotifera</taxon>
        <taxon>Eurotatoria</taxon>
        <taxon>Bdelloidea</taxon>
        <taxon>Adinetida</taxon>
        <taxon>Adinetidae</taxon>
        <taxon>Adineta</taxon>
    </lineage>
</organism>
<evidence type="ECO:0000313" key="2">
    <source>
        <dbReference type="EMBL" id="CAF0913121.1"/>
    </source>
</evidence>
<reference evidence="2" key="1">
    <citation type="submission" date="2021-02" db="EMBL/GenBank/DDBJ databases">
        <authorList>
            <person name="Nowell W R."/>
        </authorList>
    </citation>
    <scope>NUCLEOTIDE SEQUENCE</scope>
</reference>
<dbReference type="AlphaFoldDB" id="A0A814AJQ7"/>
<accession>A0A814AJQ7</accession>
<dbReference type="OrthoDB" id="419773at2759"/>
<proteinExistence type="predicted"/>
<gene>
    <name evidence="2" type="ORF">EDS130_LOCUS10376</name>
</gene>
<feature type="coiled-coil region" evidence="1">
    <location>
        <begin position="32"/>
        <end position="59"/>
    </location>
</feature>
<dbReference type="Proteomes" id="UP000663852">
    <property type="component" value="Unassembled WGS sequence"/>
</dbReference>
<name>A0A814AJQ7_ADIRI</name>
<comment type="caution">
    <text evidence="2">The sequence shown here is derived from an EMBL/GenBank/DDBJ whole genome shotgun (WGS) entry which is preliminary data.</text>
</comment>
<protein>
    <submittedName>
        <fullName evidence="2">Uncharacterized protein</fullName>
    </submittedName>
</protein>
<evidence type="ECO:0000256" key="1">
    <source>
        <dbReference type="SAM" id="Coils"/>
    </source>
</evidence>
<evidence type="ECO:0000313" key="3">
    <source>
        <dbReference type="Proteomes" id="UP000663852"/>
    </source>
</evidence>
<dbReference type="EMBL" id="CAJNOJ010000036">
    <property type="protein sequence ID" value="CAF0913121.1"/>
    <property type="molecule type" value="Genomic_DNA"/>
</dbReference>
<keyword evidence="1" id="KW-0175">Coiled coil</keyword>
<sequence>MSNKSAPEGPCSVCNKPKQPRVCRGCEKLFCVADLEKHKESLRNQVESIEQQFNDYENQLHPQQTREKLPREIKQSEAEFIKKIQAVDKIALSNVERAVQQREERLQYLSMKFKKEAKSAKEDDHLTEQNIRSLKSQLDDFQKYRNELLQMQLIKPNPDVVSPIGIKMPDMQVQHATHGSTPSRIESSSAYLSMIFGVNEDTDQRIKSLFDKLRLLPPMDKRGSMSGNCDYETTQMEQFLAHNFGFQNSRGKHIVHGVRSFVLEKSMRSMTPSKVLSFPNNWENSFQMQVAEIQRWQSSYRVYADKYAPGMSLDFLQRALQGKSNDGEEAFCMKFVVRISTCPILMEFDGKVIPRELKDEWPDRIKLVSVTGIDFAGRKHDVNDIKCYIPNWREVFEVDHKKDMPALMNERDFALRRSGKQAELHQKRVFDDLKRMTRLRLRACDEEGVQIVVETGIGLGVFSGRQLGIDSIVRQLSARAVQEVLEKDGPSYKNIQAVVFALPVFEIATPSGFIYDTFQSFTDQFTNYPYQGRIPVFIADQDMHRLTVAIARRGYIVSELNPADSHGVFGEYWQNRGPAVEEKLALTTVGLLVQHHLINEEVMNTKLYKLIDIHTQY</sequence>